<dbReference type="Pfam" id="PF04962">
    <property type="entry name" value="KduI"/>
    <property type="match status" value="1"/>
</dbReference>
<dbReference type="PANTHER" id="PTHR39193:SF1">
    <property type="entry name" value="5-DEOXY-GLUCURONATE ISOMERASE"/>
    <property type="match status" value="1"/>
</dbReference>
<accession>A0A1N6QYQ7</accession>
<dbReference type="InterPro" id="IPR021120">
    <property type="entry name" value="KduI/IolB_isomerase"/>
</dbReference>
<dbReference type="AlphaFoldDB" id="A0A1N6QYQ7"/>
<sequence length="263" mass="30493">MLIERENEFELGYNKITELDGKYSTMLMDVGVLSLEADQNFKLKSDEKEMALLLINGEIIYKWEGKEEKAERESCFDEEPWVLHVSKGVEVEVEALSQSEVLIQKTRNDKDFDSVFYKPEDCRVDMFGDGLMNNTATRKVRTVFDYETAPYSNMVMGESITYPGKWSSFPPHSHAQPEVYYYRFNKPQGFGAAFLDDDVVRVTHNDTVTIPGGLSHPQTSAPGYAMYICWMIRHLESNPWTDRIDIPEHTWLYDKDAKIWPEK</sequence>
<reference evidence="3" key="1">
    <citation type="submission" date="2017-01" db="EMBL/GenBank/DDBJ databases">
        <authorList>
            <person name="Varghese N."/>
            <person name="Submissions S."/>
        </authorList>
    </citation>
    <scope>NUCLEOTIDE SEQUENCE [LARGE SCALE GENOMIC DNA]</scope>
    <source>
        <strain evidence="3">ATCC 700103</strain>
    </source>
</reference>
<organism evidence="2 3">
    <name type="scientific">Halanaerobium kushneri</name>
    <dbReference type="NCBI Taxonomy" id="56779"/>
    <lineage>
        <taxon>Bacteria</taxon>
        <taxon>Bacillati</taxon>
        <taxon>Bacillota</taxon>
        <taxon>Clostridia</taxon>
        <taxon>Halanaerobiales</taxon>
        <taxon>Halanaerobiaceae</taxon>
        <taxon>Halanaerobium</taxon>
    </lineage>
</organism>
<proteinExistence type="predicted"/>
<dbReference type="STRING" id="56779.SAMN05421834_102106"/>
<dbReference type="OrthoDB" id="9799936at2"/>
<dbReference type="Gene3D" id="2.60.120.10">
    <property type="entry name" value="Jelly Rolls"/>
    <property type="match status" value="2"/>
</dbReference>
<dbReference type="GO" id="GO:0019310">
    <property type="term" value="P:inositol catabolic process"/>
    <property type="evidence" value="ECO:0007669"/>
    <property type="project" value="InterPro"/>
</dbReference>
<keyword evidence="3" id="KW-1185">Reference proteome</keyword>
<dbReference type="RefSeq" id="WP_076543780.1">
    <property type="nucleotide sequence ID" value="NZ_FTNC01000002.1"/>
</dbReference>
<dbReference type="SUPFAM" id="SSF51182">
    <property type="entry name" value="RmlC-like cupins"/>
    <property type="match status" value="1"/>
</dbReference>
<dbReference type="PIRSF" id="PIRSF036628">
    <property type="entry name" value="IolB"/>
    <property type="match status" value="1"/>
</dbReference>
<keyword evidence="1 2" id="KW-0413">Isomerase</keyword>
<dbReference type="EMBL" id="FTNC01000002">
    <property type="protein sequence ID" value="SIQ21754.1"/>
    <property type="molecule type" value="Genomic_DNA"/>
</dbReference>
<dbReference type="GO" id="GO:0008880">
    <property type="term" value="F:glucuronate isomerase activity"/>
    <property type="evidence" value="ECO:0007669"/>
    <property type="project" value="InterPro"/>
</dbReference>
<dbReference type="InterPro" id="IPR014710">
    <property type="entry name" value="RmlC-like_jellyroll"/>
</dbReference>
<dbReference type="PANTHER" id="PTHR39193">
    <property type="entry name" value="5-DEOXY-GLUCURONATE ISOMERASE"/>
    <property type="match status" value="1"/>
</dbReference>
<evidence type="ECO:0000256" key="1">
    <source>
        <dbReference type="ARBA" id="ARBA00023235"/>
    </source>
</evidence>
<dbReference type="InterPro" id="IPR024203">
    <property type="entry name" value="Deoxy-glucuronate_isom_IolB"/>
</dbReference>
<name>A0A1N6QYQ7_9FIRM</name>
<gene>
    <name evidence="2" type="ORF">SAMN05421834_102106</name>
</gene>
<protein>
    <submittedName>
        <fullName evidence="2">5-deoxyglucuronate isomerase</fullName>
    </submittedName>
</protein>
<evidence type="ECO:0000313" key="2">
    <source>
        <dbReference type="EMBL" id="SIQ21754.1"/>
    </source>
</evidence>
<dbReference type="InterPro" id="IPR011051">
    <property type="entry name" value="RmlC_Cupin_sf"/>
</dbReference>
<dbReference type="Proteomes" id="UP000185669">
    <property type="component" value="Unassembled WGS sequence"/>
</dbReference>
<evidence type="ECO:0000313" key="3">
    <source>
        <dbReference type="Proteomes" id="UP000185669"/>
    </source>
</evidence>